<dbReference type="SUPFAM" id="SSF55874">
    <property type="entry name" value="ATPase domain of HSP90 chaperone/DNA topoisomerase II/histidine kinase"/>
    <property type="match status" value="1"/>
</dbReference>
<reference evidence="7 8" key="2">
    <citation type="submission" date="2020-02" db="EMBL/GenBank/DDBJ databases">
        <title>Candidatus Galacturonibacter soehngenii shows hetero-acetogenic catabolism of galacturonic acid but lacks a canonical carbon monoxide dehydrogenase/acetyl-CoA synthase complex.</title>
        <authorList>
            <person name="Diender M."/>
            <person name="Stouten G.R."/>
            <person name="Petersen J.F."/>
            <person name="Nielsen P.H."/>
            <person name="Dueholm M.S."/>
            <person name="Pronk J.T."/>
            <person name="Van Loosdrecht M.C.M."/>
        </authorList>
    </citation>
    <scope>NUCLEOTIDE SEQUENCE [LARGE SCALE GENOMIC DNA]</scope>
    <source>
        <strain evidence="7">GalUA</strain>
    </source>
</reference>
<feature type="transmembrane region" description="Helical" evidence="5">
    <location>
        <begin position="21"/>
        <end position="42"/>
    </location>
</feature>
<dbReference type="InterPro" id="IPR010559">
    <property type="entry name" value="Sig_transdc_His_kin_internal"/>
</dbReference>
<keyword evidence="5" id="KW-0812">Transmembrane</keyword>
<evidence type="ECO:0000256" key="1">
    <source>
        <dbReference type="ARBA" id="ARBA00004370"/>
    </source>
</evidence>
<dbReference type="InterPro" id="IPR050640">
    <property type="entry name" value="Bact_2-comp_sensor_kinase"/>
</dbReference>
<dbReference type="AlphaFoldDB" id="A0A7V7UBH5"/>
<evidence type="ECO:0000313" key="7">
    <source>
        <dbReference type="EMBL" id="KAB1437599.1"/>
    </source>
</evidence>
<protein>
    <submittedName>
        <fullName evidence="7">HAMP domain-containing protein</fullName>
    </submittedName>
</protein>
<dbReference type="Pfam" id="PF02518">
    <property type="entry name" value="HATPase_c"/>
    <property type="match status" value="1"/>
</dbReference>
<dbReference type="InterPro" id="IPR036890">
    <property type="entry name" value="HATPase_C_sf"/>
</dbReference>
<gene>
    <name evidence="7" type="ORF">F7O84_08310</name>
</gene>
<organism evidence="7 8">
    <name type="scientific">Candidatus Galacturonatibacter soehngenii</name>
    <dbReference type="NCBI Taxonomy" id="2307010"/>
    <lineage>
        <taxon>Bacteria</taxon>
        <taxon>Bacillati</taxon>
        <taxon>Bacillota</taxon>
        <taxon>Clostridia</taxon>
        <taxon>Lachnospirales</taxon>
        <taxon>Lachnospiraceae</taxon>
        <taxon>Candidatus Galacturonatibacter</taxon>
    </lineage>
</organism>
<evidence type="ECO:0000256" key="2">
    <source>
        <dbReference type="ARBA" id="ARBA00022553"/>
    </source>
</evidence>
<dbReference type="PANTHER" id="PTHR34220">
    <property type="entry name" value="SENSOR HISTIDINE KINASE YPDA"/>
    <property type="match status" value="1"/>
</dbReference>
<keyword evidence="5" id="KW-1133">Transmembrane helix</keyword>
<name>A0A7V7UBH5_9FIRM</name>
<keyword evidence="8" id="KW-1185">Reference proteome</keyword>
<dbReference type="Gene3D" id="3.30.565.10">
    <property type="entry name" value="Histidine kinase-like ATPase, C-terminal domain"/>
    <property type="match status" value="1"/>
</dbReference>
<dbReference type="InterPro" id="IPR003660">
    <property type="entry name" value="HAMP_dom"/>
</dbReference>
<dbReference type="Proteomes" id="UP000461768">
    <property type="component" value="Unassembled WGS sequence"/>
</dbReference>
<keyword evidence="3" id="KW-0808">Transferase</keyword>
<reference evidence="7 8" key="1">
    <citation type="submission" date="2019-09" db="EMBL/GenBank/DDBJ databases">
        <authorList>
            <person name="Valk L.C."/>
        </authorList>
    </citation>
    <scope>NUCLEOTIDE SEQUENCE [LARGE SCALE GENOMIC DNA]</scope>
    <source>
        <strain evidence="7">GalUA</strain>
    </source>
</reference>
<dbReference type="RefSeq" id="WP_151144114.1">
    <property type="nucleotide sequence ID" value="NZ_WAGX01000005.1"/>
</dbReference>
<evidence type="ECO:0000256" key="3">
    <source>
        <dbReference type="ARBA" id="ARBA00022679"/>
    </source>
</evidence>
<dbReference type="PROSITE" id="PS50885">
    <property type="entry name" value="HAMP"/>
    <property type="match status" value="1"/>
</dbReference>
<dbReference type="Pfam" id="PF00672">
    <property type="entry name" value="HAMP"/>
    <property type="match status" value="1"/>
</dbReference>
<comment type="caution">
    <text evidence="7">The sequence shown here is derived from an EMBL/GenBank/DDBJ whole genome shotgun (WGS) entry which is preliminary data.</text>
</comment>
<accession>A0A7V7UBH5</accession>
<dbReference type="Gene3D" id="6.10.340.10">
    <property type="match status" value="1"/>
</dbReference>
<keyword evidence="5" id="KW-0472">Membrane</keyword>
<comment type="subcellular location">
    <subcellularLocation>
        <location evidence="1">Membrane</location>
    </subcellularLocation>
</comment>
<dbReference type="Pfam" id="PF06580">
    <property type="entry name" value="His_kinase"/>
    <property type="match status" value="1"/>
</dbReference>
<evidence type="ECO:0000256" key="4">
    <source>
        <dbReference type="ARBA" id="ARBA00022777"/>
    </source>
</evidence>
<keyword evidence="2" id="KW-0597">Phosphoprotein</keyword>
<evidence type="ECO:0000313" key="8">
    <source>
        <dbReference type="Proteomes" id="UP000461768"/>
    </source>
</evidence>
<feature type="domain" description="HAMP" evidence="6">
    <location>
        <begin position="339"/>
        <end position="391"/>
    </location>
</feature>
<feature type="transmembrane region" description="Helical" evidence="5">
    <location>
        <begin position="315"/>
        <end position="337"/>
    </location>
</feature>
<evidence type="ECO:0000259" key="6">
    <source>
        <dbReference type="PROSITE" id="PS50885"/>
    </source>
</evidence>
<dbReference type="PANTHER" id="PTHR34220:SF7">
    <property type="entry name" value="SENSOR HISTIDINE KINASE YPDA"/>
    <property type="match status" value="1"/>
</dbReference>
<dbReference type="InterPro" id="IPR003594">
    <property type="entry name" value="HATPase_dom"/>
</dbReference>
<dbReference type="GO" id="GO:0000155">
    <property type="term" value="F:phosphorelay sensor kinase activity"/>
    <property type="evidence" value="ECO:0007669"/>
    <property type="project" value="InterPro"/>
</dbReference>
<evidence type="ECO:0000256" key="5">
    <source>
        <dbReference type="SAM" id="Phobius"/>
    </source>
</evidence>
<sequence length="614" mass="69603">MIKRLKKGILFYTQDMKLQSKFIFSHLILVIAPTILIVFILLNQLSDILLSNTVLSEQSLSRQTADYIENSIAQVNNASKSILNSQYLSEIVTKTSYEIPLEKGEEFEKDTTSFLSSIHSSIDGFVITDIKVYLSKEFESIYNDPIYSDYQILEPMENAKGSYWHGIFSSTPKKYLVCPSLYLSPSECKNYGELAIIRKVNFLDNVNTPAAYIAVYFSKSNIDFILGKDLSISDSSTYLINERNSIVSTSNSSLSGKYILSYETVQQKLAHINNFTTMTLGGEIVYIGCKEIPNTDWYMISVIPTNNAIVQTRDIVYQLVGTYMIFLGIAFFIALLLSNSIVKRIKSVINQMNQVRKSTPKRLALDPGRDEIGDLIETYNFMTDEINILLKQQEKASNDLRISEFKALQAQINPHFLYNTLDMINWLSKMGKSDEVSNAVWALSKFYKLTLNKGNITVSVKEELEHVSLYVQLQNMRYQNKIKFLIDVPDELLDYEIPKLVFQPIVENSIQHGIFSKESKEGTIVIMGWLEDNTIVFIISDDGVGITSEKLKSILIGGNKSSSSHGSNIGISNTHKRLQLFYNAECGLTYRSTPNIETEVEIRIPAKKFNKPKA</sequence>
<keyword evidence="4" id="KW-0418">Kinase</keyword>
<dbReference type="OrthoDB" id="9809348at2"/>
<dbReference type="EMBL" id="WAGX01000005">
    <property type="protein sequence ID" value="KAB1437599.1"/>
    <property type="molecule type" value="Genomic_DNA"/>
</dbReference>
<dbReference type="GO" id="GO:0016020">
    <property type="term" value="C:membrane"/>
    <property type="evidence" value="ECO:0007669"/>
    <property type="project" value="UniProtKB-SubCell"/>
</dbReference>
<proteinExistence type="predicted"/>